<dbReference type="OrthoDB" id="5984572at2759"/>
<dbReference type="EMBL" id="CVRI01000047">
    <property type="protein sequence ID" value="CRK97980.1"/>
    <property type="molecule type" value="Genomic_DNA"/>
</dbReference>
<proteinExistence type="predicted"/>
<protein>
    <submittedName>
        <fullName evidence="1">CLUMA_CG011352, isoform A</fullName>
    </submittedName>
</protein>
<reference evidence="1 2" key="1">
    <citation type="submission" date="2015-04" db="EMBL/GenBank/DDBJ databases">
        <authorList>
            <person name="Syromyatnikov M.Y."/>
            <person name="Popov V.N."/>
        </authorList>
    </citation>
    <scope>NUCLEOTIDE SEQUENCE [LARGE SCALE GENOMIC DNA]</scope>
</reference>
<gene>
    <name evidence="1" type="ORF">CLUMA_CG011352</name>
</gene>
<dbReference type="AlphaFoldDB" id="A0A1J1IEJ9"/>
<dbReference type="Proteomes" id="UP000183832">
    <property type="component" value="Unassembled WGS sequence"/>
</dbReference>
<evidence type="ECO:0000313" key="1">
    <source>
        <dbReference type="EMBL" id="CRK97980.1"/>
    </source>
</evidence>
<evidence type="ECO:0000313" key="2">
    <source>
        <dbReference type="Proteomes" id="UP000183832"/>
    </source>
</evidence>
<sequence length="175" mass="19465">MATYVDGEAPETDSEDEQYLFNLSYMKIGNNSLESPNVALNNAKEILFKGNVVEGLSETQDLIDTPVATELTEDFTVCPSDYPPPPAEFFYENELLHKKINDVSTTMLNSFIQTTIAPISKQLIETDSSLINTQLTLQTISTSAKEVSERSKKINAKCKNLVDSNFLTTIKKVTE</sequence>
<accession>A0A1J1IEJ9</accession>
<dbReference type="InterPro" id="IPR017245">
    <property type="entry name" value="BLOC-1_complex_su-3"/>
</dbReference>
<dbReference type="Pfam" id="PF15753">
    <property type="entry name" value="BLOC1S3"/>
    <property type="match status" value="1"/>
</dbReference>
<name>A0A1J1IEJ9_9DIPT</name>
<keyword evidence="2" id="KW-1185">Reference proteome</keyword>
<organism evidence="1 2">
    <name type="scientific">Clunio marinus</name>
    <dbReference type="NCBI Taxonomy" id="568069"/>
    <lineage>
        <taxon>Eukaryota</taxon>
        <taxon>Metazoa</taxon>
        <taxon>Ecdysozoa</taxon>
        <taxon>Arthropoda</taxon>
        <taxon>Hexapoda</taxon>
        <taxon>Insecta</taxon>
        <taxon>Pterygota</taxon>
        <taxon>Neoptera</taxon>
        <taxon>Endopterygota</taxon>
        <taxon>Diptera</taxon>
        <taxon>Nematocera</taxon>
        <taxon>Chironomoidea</taxon>
        <taxon>Chironomidae</taxon>
        <taxon>Clunio</taxon>
    </lineage>
</organism>